<sequence>MYTIQYPIEFNISSLYRLVRVQLLVLLTESDTRITYPYVNQQILQMRESQKRKKIEKNKREFEALEEELNNISMEITQGLNLICYTNTTVSLLNNLNEQNMIYYQRKKQESIKRYWIFLYGQDQYVNPTAKSKKDDLLAPLSFVQFNPSSNKYKLNDQNQQKVTFSPSSSFYYDETALTTIGIQVFEASKRQAEFYLVRYVDEERGYALCLGI</sequence>
<dbReference type="AlphaFoldDB" id="A0A5J4VF98"/>
<accession>A0A5J4VF98</accession>
<name>A0A5J4VF98_9EUKA</name>
<protein>
    <submittedName>
        <fullName evidence="2">Uncharacterized protein</fullName>
    </submittedName>
</protein>
<keyword evidence="1" id="KW-0175">Coiled coil</keyword>
<reference evidence="2 3" key="1">
    <citation type="submission" date="2019-03" db="EMBL/GenBank/DDBJ databases">
        <title>Single cell metagenomics reveals metabolic interactions within the superorganism composed of flagellate Streblomastix strix and complex community of Bacteroidetes bacteria on its surface.</title>
        <authorList>
            <person name="Treitli S.C."/>
            <person name="Kolisko M."/>
            <person name="Husnik F."/>
            <person name="Keeling P."/>
            <person name="Hampl V."/>
        </authorList>
    </citation>
    <scope>NUCLEOTIDE SEQUENCE [LARGE SCALE GENOMIC DNA]</scope>
    <source>
        <strain evidence="2">ST1C</strain>
    </source>
</reference>
<comment type="caution">
    <text evidence="2">The sequence shown here is derived from an EMBL/GenBank/DDBJ whole genome shotgun (WGS) entry which is preliminary data.</text>
</comment>
<proteinExistence type="predicted"/>
<organism evidence="2 3">
    <name type="scientific">Streblomastix strix</name>
    <dbReference type="NCBI Taxonomy" id="222440"/>
    <lineage>
        <taxon>Eukaryota</taxon>
        <taxon>Metamonada</taxon>
        <taxon>Preaxostyla</taxon>
        <taxon>Oxymonadida</taxon>
        <taxon>Streblomastigidae</taxon>
        <taxon>Streblomastix</taxon>
    </lineage>
</organism>
<evidence type="ECO:0000313" key="2">
    <source>
        <dbReference type="EMBL" id="KAA6381155.1"/>
    </source>
</evidence>
<evidence type="ECO:0000256" key="1">
    <source>
        <dbReference type="SAM" id="Coils"/>
    </source>
</evidence>
<dbReference type="EMBL" id="SNRW01007490">
    <property type="protein sequence ID" value="KAA6381155.1"/>
    <property type="molecule type" value="Genomic_DNA"/>
</dbReference>
<gene>
    <name evidence="2" type="ORF">EZS28_023316</name>
</gene>
<evidence type="ECO:0000313" key="3">
    <source>
        <dbReference type="Proteomes" id="UP000324800"/>
    </source>
</evidence>
<dbReference type="Proteomes" id="UP000324800">
    <property type="component" value="Unassembled WGS sequence"/>
</dbReference>
<feature type="coiled-coil region" evidence="1">
    <location>
        <begin position="48"/>
        <end position="75"/>
    </location>
</feature>